<dbReference type="OrthoDB" id="6554712at2"/>
<evidence type="ECO:0000256" key="6">
    <source>
        <dbReference type="ARBA" id="ARBA00022692"/>
    </source>
</evidence>
<evidence type="ECO:0000256" key="11">
    <source>
        <dbReference type="SAM" id="SignalP"/>
    </source>
</evidence>
<dbReference type="FunFam" id="2.60.40.2610:FF:000001">
    <property type="entry name" value="Outer membrane fimbrial usher protein"/>
    <property type="match status" value="1"/>
</dbReference>
<dbReference type="InterPro" id="IPR025949">
    <property type="entry name" value="PapC-like_C"/>
</dbReference>
<keyword evidence="4" id="KW-1134">Transmembrane beta strand</keyword>
<keyword evidence="5" id="KW-1029">Fimbrium biogenesis</keyword>
<dbReference type="GO" id="GO:0009279">
    <property type="term" value="C:cell outer membrane"/>
    <property type="evidence" value="ECO:0007669"/>
    <property type="project" value="UniProtKB-SubCell"/>
</dbReference>
<feature type="chain" id="PRO_5023147300" evidence="11">
    <location>
        <begin position="30"/>
        <end position="846"/>
    </location>
</feature>
<evidence type="ECO:0000256" key="2">
    <source>
        <dbReference type="ARBA" id="ARBA00008064"/>
    </source>
</evidence>
<keyword evidence="9" id="KW-1015">Disulfide bond</keyword>
<evidence type="ECO:0000256" key="5">
    <source>
        <dbReference type="ARBA" id="ARBA00022558"/>
    </source>
</evidence>
<dbReference type="FunFam" id="2.60.40.3110:FF:000001">
    <property type="entry name" value="Putative fimbrial outer membrane usher"/>
    <property type="match status" value="1"/>
</dbReference>
<reference evidence="14" key="2">
    <citation type="submission" date="2023-03" db="EMBL/GenBank/DDBJ databases">
        <title>identification of new KPC variant in Klebsiella huaxiensis from the Hospital Sewage Samples in China.</title>
        <authorList>
            <person name="Wu Y."/>
        </authorList>
    </citation>
    <scope>NUCLEOTIDE SEQUENCE</scope>
    <source>
        <strain evidence="14">ZR-9</strain>
    </source>
</reference>
<protein>
    <submittedName>
        <fullName evidence="14">Fimbria/pilus outer membrane usher protein</fullName>
    </submittedName>
    <submittedName>
        <fullName evidence="15">Outer membrane usher protein FimD</fullName>
    </submittedName>
</protein>
<dbReference type="FunFam" id="3.10.20.410:FF:000001">
    <property type="entry name" value="Fimbrial outer membrane usher protein"/>
    <property type="match status" value="1"/>
</dbReference>
<dbReference type="Proteomes" id="UP000317374">
    <property type="component" value="Unassembled WGS sequence"/>
</dbReference>
<feature type="domain" description="PapC N-terminal" evidence="13">
    <location>
        <begin position="32"/>
        <end position="179"/>
    </location>
</feature>
<dbReference type="PANTHER" id="PTHR30451:SF21">
    <property type="entry name" value="FIMBRIAL USHER DOMAIN-CONTAINING PROTEIN YDET-RELATED"/>
    <property type="match status" value="1"/>
</dbReference>
<gene>
    <name evidence="15" type="primary">fimD_6</name>
    <name evidence="14" type="ORF">OXR69_006160</name>
    <name evidence="15" type="ORF">SB6422_03987</name>
</gene>
<dbReference type="Gene3D" id="2.60.40.2070">
    <property type="match status" value="1"/>
</dbReference>
<accession>A0A564H5V8</accession>
<dbReference type="Gene3D" id="3.10.20.410">
    <property type="match status" value="1"/>
</dbReference>
<reference evidence="15 16" key="1">
    <citation type="submission" date="2019-07" db="EMBL/GenBank/DDBJ databases">
        <authorList>
            <person name="Brisse S."/>
            <person name="Rodrigues C."/>
            <person name="Thorpe H."/>
        </authorList>
    </citation>
    <scope>NUCLEOTIDE SEQUENCE [LARGE SCALE GENOMIC DNA]</scope>
    <source>
        <strain evidence="15">SB6422</strain>
    </source>
</reference>
<evidence type="ECO:0000256" key="10">
    <source>
        <dbReference type="ARBA" id="ARBA00023237"/>
    </source>
</evidence>
<organism evidence="15 16">
    <name type="scientific">Klebsiella huaxiensis</name>
    <dbReference type="NCBI Taxonomy" id="2153354"/>
    <lineage>
        <taxon>Bacteria</taxon>
        <taxon>Pseudomonadati</taxon>
        <taxon>Pseudomonadota</taxon>
        <taxon>Gammaproteobacteria</taxon>
        <taxon>Enterobacterales</taxon>
        <taxon>Enterobacteriaceae</taxon>
        <taxon>Klebsiella/Raoultella group</taxon>
        <taxon>Klebsiella</taxon>
    </lineage>
</organism>
<evidence type="ECO:0000313" key="15">
    <source>
        <dbReference type="EMBL" id="VUS27851.1"/>
    </source>
</evidence>
<evidence type="ECO:0000313" key="17">
    <source>
        <dbReference type="Proteomes" id="UP001075001"/>
    </source>
</evidence>
<keyword evidence="10" id="KW-0998">Cell outer membrane</keyword>
<dbReference type="Gene3D" id="2.60.40.3110">
    <property type="match status" value="1"/>
</dbReference>
<evidence type="ECO:0000259" key="13">
    <source>
        <dbReference type="Pfam" id="PF13954"/>
    </source>
</evidence>
<keyword evidence="8" id="KW-0472">Membrane</keyword>
<keyword evidence="17" id="KW-1185">Reference proteome</keyword>
<dbReference type="InterPro" id="IPR000015">
    <property type="entry name" value="Fimb_usher"/>
</dbReference>
<evidence type="ECO:0000256" key="8">
    <source>
        <dbReference type="ARBA" id="ARBA00023136"/>
    </source>
</evidence>
<dbReference type="InterPro" id="IPR025885">
    <property type="entry name" value="PapC_N"/>
</dbReference>
<dbReference type="PROSITE" id="PS51257">
    <property type="entry name" value="PROKAR_LIPOPROTEIN"/>
    <property type="match status" value="1"/>
</dbReference>
<dbReference type="InterPro" id="IPR043142">
    <property type="entry name" value="PapC-like_C_sf"/>
</dbReference>
<evidence type="ECO:0000256" key="4">
    <source>
        <dbReference type="ARBA" id="ARBA00022452"/>
    </source>
</evidence>
<evidence type="ECO:0000256" key="3">
    <source>
        <dbReference type="ARBA" id="ARBA00022448"/>
    </source>
</evidence>
<dbReference type="InterPro" id="IPR042186">
    <property type="entry name" value="FimD_plug_dom"/>
</dbReference>
<evidence type="ECO:0000256" key="7">
    <source>
        <dbReference type="ARBA" id="ARBA00022729"/>
    </source>
</evidence>
<dbReference type="Pfam" id="PF00577">
    <property type="entry name" value="Usher"/>
    <property type="match status" value="1"/>
</dbReference>
<keyword evidence="3" id="KW-0813">Transport</keyword>
<dbReference type="InterPro" id="IPR037224">
    <property type="entry name" value="PapC_N_sf"/>
</dbReference>
<dbReference type="PANTHER" id="PTHR30451">
    <property type="entry name" value="OUTER MEMBRANE USHER PROTEIN"/>
    <property type="match status" value="1"/>
</dbReference>
<dbReference type="Pfam" id="PF13953">
    <property type="entry name" value="PapC_C"/>
    <property type="match status" value="1"/>
</dbReference>
<evidence type="ECO:0000256" key="1">
    <source>
        <dbReference type="ARBA" id="ARBA00004571"/>
    </source>
</evidence>
<evidence type="ECO:0000313" key="14">
    <source>
        <dbReference type="EMBL" id="MDG1641465.1"/>
    </source>
</evidence>
<feature type="signal peptide" evidence="11">
    <location>
        <begin position="1"/>
        <end position="29"/>
    </location>
</feature>
<sequence>MNANRRVNVRFPLVLCALLVTISCTNVHAGDYFDPAFLEKRAQHRTIPTDLSAFSTDQSLIPGHYYVDVLVNGTTVESRHVDFHRLTLSDGQEVLQGCLSAEELSNYGIKIDLFPTLNSQQTCADLSVIPAASQNFDFQNQKLNISIPQLYLSNSTRGYIPPEKWDEGIPALLMNYSFSSYQDFTSSSQTDNSTTKFLALQPGINAGAWRFRNYTNWNSQSDDNHWSTVYSFLQRDIVSLKSQLTLWDSTTSPEVFDSLSFRGAQIASDDQMQPNSMRGYAPTIRGIARSNAQVLVRQNGRIVYQTTVAPGEFAINDMFATGSSGDYDVTVKEADGSEQHFVTPYSSLPNLQREGRLKYSLTTGKYRDSNNQPQDNFTQATLLYGLPWGITAYGGSQISGDRYQSLAFGLGQNMQTLGAISVDGIWSHAKFADNHRESGQTWRIRYSKGMLSTGTNISIAGYRYASEHYNSLEDVLNTDDDYYNAYGKRRNRFEASVNQQLSAGLGAISLSWVKEDYWRSSQQMQSINVGYNNSWKQISYALNYSYSRNTWQNTHSSNDDGSSYRSNDRQLNFSINIPFSVFSKRIYASYMFNTRKHGATSNSTTLSGTALANNNLSWSAQESHNTDGGNSGGLSASYKGTYGNLNAGYSWSADSQQVSYGMEGGIIAHENGVTLSQPITGAAILVAAPGASDVAIKNQTGIRTDFRGYTVMPNVTPYYRYDVSLDSQTFADDIDMPVNNQTVYPTRNAVVRASFNAHKGYRVLLGLTRGNGEVIPFGATVSISEQDDGQANIVGDKGQVFLSGLEEEGNLLVKWGSSADDSCHATYHLDASNQMNGIVIAQALCQ</sequence>
<dbReference type="AlphaFoldDB" id="A0A564H5V8"/>
<dbReference type="GO" id="GO:0015473">
    <property type="term" value="F:fimbrial usher porin activity"/>
    <property type="evidence" value="ECO:0007669"/>
    <property type="project" value="InterPro"/>
</dbReference>
<dbReference type="Gene3D" id="2.60.40.2610">
    <property type="entry name" value="Outer membrane usher protein FimD, plug domain"/>
    <property type="match status" value="1"/>
</dbReference>
<dbReference type="GO" id="GO:0009297">
    <property type="term" value="P:pilus assembly"/>
    <property type="evidence" value="ECO:0007669"/>
    <property type="project" value="InterPro"/>
</dbReference>
<dbReference type="Pfam" id="PF13954">
    <property type="entry name" value="PapC_N"/>
    <property type="match status" value="1"/>
</dbReference>
<comment type="similarity">
    <text evidence="2">Belongs to the fimbrial export usher family.</text>
</comment>
<feature type="domain" description="PapC-like C-terminal" evidence="12">
    <location>
        <begin position="764"/>
        <end position="830"/>
    </location>
</feature>
<keyword evidence="6" id="KW-0812">Transmembrane</keyword>
<keyword evidence="7 11" id="KW-0732">Signal</keyword>
<dbReference type="SUPFAM" id="SSF141729">
    <property type="entry name" value="FimD N-terminal domain-like"/>
    <property type="match status" value="1"/>
</dbReference>
<proteinExistence type="inferred from homology"/>
<comment type="subcellular location">
    <subcellularLocation>
        <location evidence="1">Cell outer membrane</location>
        <topology evidence="1">Multi-pass membrane protein</topology>
    </subcellularLocation>
</comment>
<dbReference type="Proteomes" id="UP001075001">
    <property type="component" value="Unassembled WGS sequence"/>
</dbReference>
<dbReference type="EMBL" id="CABGGW010000002">
    <property type="protein sequence ID" value="VUS27851.1"/>
    <property type="molecule type" value="Genomic_DNA"/>
</dbReference>
<evidence type="ECO:0000256" key="9">
    <source>
        <dbReference type="ARBA" id="ARBA00023157"/>
    </source>
</evidence>
<evidence type="ECO:0000259" key="12">
    <source>
        <dbReference type="Pfam" id="PF13953"/>
    </source>
</evidence>
<evidence type="ECO:0000313" key="16">
    <source>
        <dbReference type="Proteomes" id="UP000317374"/>
    </source>
</evidence>
<name>A0A564H5V8_9ENTR</name>
<dbReference type="EMBL" id="JAPQEX020000001">
    <property type="protein sequence ID" value="MDG1641465.1"/>
    <property type="molecule type" value="Genomic_DNA"/>
</dbReference>